<dbReference type="Pfam" id="PF00151">
    <property type="entry name" value="Lipase"/>
    <property type="match status" value="1"/>
</dbReference>
<evidence type="ECO:0000259" key="6">
    <source>
        <dbReference type="Pfam" id="PF00151"/>
    </source>
</evidence>
<keyword evidence="5" id="KW-0732">Signal</keyword>
<dbReference type="AlphaFoldDB" id="A0A8B8I4D1"/>
<dbReference type="GO" id="GO:0016042">
    <property type="term" value="P:lipid catabolic process"/>
    <property type="evidence" value="ECO:0007669"/>
    <property type="project" value="TreeGrafter"/>
</dbReference>
<evidence type="ECO:0000256" key="1">
    <source>
        <dbReference type="ARBA" id="ARBA00004613"/>
    </source>
</evidence>
<comment type="subcellular location">
    <subcellularLocation>
        <location evidence="1">Secreted</location>
    </subcellularLocation>
</comment>
<feature type="chain" id="PRO_5045153011" evidence="5">
    <location>
        <begin position="21"/>
        <end position="338"/>
    </location>
</feature>
<keyword evidence="3" id="KW-0964">Secreted</keyword>
<evidence type="ECO:0000313" key="8">
    <source>
        <dbReference type="RefSeq" id="XP_026490981.2"/>
    </source>
</evidence>
<dbReference type="OrthoDB" id="199913at2759"/>
<feature type="domain" description="Lipase" evidence="6">
    <location>
        <begin position="85"/>
        <end position="297"/>
    </location>
</feature>
<dbReference type="PANTHER" id="PTHR11610:SF173">
    <property type="entry name" value="LIPASE DOMAIN-CONTAINING PROTEIN-RELATED"/>
    <property type="match status" value="1"/>
</dbReference>
<protein>
    <submittedName>
        <fullName evidence="8">Lipase member H-B-like</fullName>
    </submittedName>
</protein>
<reference evidence="8" key="1">
    <citation type="submission" date="2025-08" db="UniProtKB">
        <authorList>
            <consortium name="RefSeq"/>
        </authorList>
    </citation>
    <scope>IDENTIFICATION</scope>
    <source>
        <tissue evidence="8">Whole body</tissue>
    </source>
</reference>
<dbReference type="InterPro" id="IPR000734">
    <property type="entry name" value="TAG_lipase"/>
</dbReference>
<evidence type="ECO:0000256" key="2">
    <source>
        <dbReference type="ARBA" id="ARBA00010701"/>
    </source>
</evidence>
<dbReference type="GeneID" id="113397052"/>
<dbReference type="OMA" id="PGWWNTP"/>
<proteinExistence type="inferred from homology"/>
<evidence type="ECO:0000256" key="5">
    <source>
        <dbReference type="SAM" id="SignalP"/>
    </source>
</evidence>
<dbReference type="PANTHER" id="PTHR11610">
    <property type="entry name" value="LIPASE"/>
    <property type="match status" value="1"/>
</dbReference>
<comment type="similarity">
    <text evidence="2 4">Belongs to the AB hydrolase superfamily. Lipase family.</text>
</comment>
<dbReference type="Gene3D" id="3.40.50.1820">
    <property type="entry name" value="alpha/beta hydrolase"/>
    <property type="match status" value="1"/>
</dbReference>
<feature type="signal peptide" evidence="5">
    <location>
        <begin position="1"/>
        <end position="20"/>
    </location>
</feature>
<dbReference type="GO" id="GO:0005615">
    <property type="term" value="C:extracellular space"/>
    <property type="evidence" value="ECO:0007669"/>
    <property type="project" value="TreeGrafter"/>
</dbReference>
<dbReference type="RefSeq" id="XP_026490981.2">
    <property type="nucleotide sequence ID" value="XM_026635196.2"/>
</dbReference>
<dbReference type="InterPro" id="IPR013818">
    <property type="entry name" value="Lipase"/>
</dbReference>
<dbReference type="PRINTS" id="PR00821">
    <property type="entry name" value="TAGLIPASE"/>
</dbReference>
<keyword evidence="7" id="KW-1185">Reference proteome</keyword>
<dbReference type="Proteomes" id="UP001652626">
    <property type="component" value="Chromosome 19"/>
</dbReference>
<name>A0A8B8I4D1_VANTA</name>
<evidence type="ECO:0000256" key="4">
    <source>
        <dbReference type="RuleBase" id="RU004262"/>
    </source>
</evidence>
<accession>A0A8B8I4D1</accession>
<sequence>MNRLVGVFCVTAVLLSAVTALVPPVNKGLDQLIRVASATCDALPLDVIFNWPSVPDLDIMEYSRKGKRSYKLANAHLALRHRLPQVLVIYIPGWWNTPTDESSQALANALLHKNSFILILDTRVTFCRGYVASVSRVKSVAQKVFKLIKNLHSEGYPLSSVHLIGFSLGAHVAGMVGKSVQSRLNRKIGKITALDPARPCFTHLSKYRLDKRDAKFVHVIHTSAGVLGLEQPIGHTDVYVNGVSAPQPECREKAVSLECDHAQSWKLFSASVMNERSLIGRRCKSWNELSSDHCSGNETAVGYECNVNIRGMFLHKSQEVDRKITVFNPFDIKTWWSR</sequence>
<organism evidence="7 8">
    <name type="scientific">Vanessa tameamea</name>
    <name type="common">Kamehameha butterfly</name>
    <dbReference type="NCBI Taxonomy" id="334116"/>
    <lineage>
        <taxon>Eukaryota</taxon>
        <taxon>Metazoa</taxon>
        <taxon>Ecdysozoa</taxon>
        <taxon>Arthropoda</taxon>
        <taxon>Hexapoda</taxon>
        <taxon>Insecta</taxon>
        <taxon>Pterygota</taxon>
        <taxon>Neoptera</taxon>
        <taxon>Endopterygota</taxon>
        <taxon>Lepidoptera</taxon>
        <taxon>Glossata</taxon>
        <taxon>Ditrysia</taxon>
        <taxon>Papilionoidea</taxon>
        <taxon>Nymphalidae</taxon>
        <taxon>Nymphalinae</taxon>
        <taxon>Vanessa</taxon>
    </lineage>
</organism>
<dbReference type="GO" id="GO:0017171">
    <property type="term" value="F:serine hydrolase activity"/>
    <property type="evidence" value="ECO:0007669"/>
    <property type="project" value="TreeGrafter"/>
</dbReference>
<dbReference type="InterPro" id="IPR029058">
    <property type="entry name" value="AB_hydrolase_fold"/>
</dbReference>
<evidence type="ECO:0000313" key="7">
    <source>
        <dbReference type="Proteomes" id="UP001652626"/>
    </source>
</evidence>
<evidence type="ECO:0000256" key="3">
    <source>
        <dbReference type="ARBA" id="ARBA00022525"/>
    </source>
</evidence>
<dbReference type="GO" id="GO:0016298">
    <property type="term" value="F:lipase activity"/>
    <property type="evidence" value="ECO:0007669"/>
    <property type="project" value="InterPro"/>
</dbReference>
<dbReference type="SUPFAM" id="SSF53474">
    <property type="entry name" value="alpha/beta-Hydrolases"/>
    <property type="match status" value="1"/>
</dbReference>
<gene>
    <name evidence="8" type="primary">LOC113397052</name>
</gene>